<feature type="transmembrane region" description="Helical" evidence="7">
    <location>
        <begin position="129"/>
        <end position="150"/>
    </location>
</feature>
<dbReference type="PANTHER" id="PTHR43549:SF2">
    <property type="entry name" value="MULTIDRUG RESISTANCE PROTEIN NORM-RELATED"/>
    <property type="match status" value="1"/>
</dbReference>
<evidence type="ECO:0000256" key="1">
    <source>
        <dbReference type="ARBA" id="ARBA00004429"/>
    </source>
</evidence>
<proteinExistence type="predicted"/>
<keyword evidence="9" id="KW-1185">Reference proteome</keyword>
<evidence type="ECO:0000256" key="3">
    <source>
        <dbReference type="ARBA" id="ARBA00022475"/>
    </source>
</evidence>
<comment type="caution">
    <text evidence="8">The sequence shown here is derived from an EMBL/GenBank/DDBJ whole genome shotgun (WGS) entry which is preliminary data.</text>
</comment>
<protein>
    <submittedName>
        <fullName evidence="8">MATE family efflux transporter</fullName>
    </submittedName>
</protein>
<feature type="transmembrane region" description="Helical" evidence="7">
    <location>
        <begin position="162"/>
        <end position="184"/>
    </location>
</feature>
<evidence type="ECO:0000313" key="9">
    <source>
        <dbReference type="Proteomes" id="UP001269375"/>
    </source>
</evidence>
<dbReference type="PIRSF" id="PIRSF006603">
    <property type="entry name" value="DinF"/>
    <property type="match status" value="1"/>
</dbReference>
<evidence type="ECO:0000256" key="4">
    <source>
        <dbReference type="ARBA" id="ARBA00022692"/>
    </source>
</evidence>
<feature type="transmembrane region" description="Helical" evidence="7">
    <location>
        <begin position="317"/>
        <end position="343"/>
    </location>
</feature>
<sequence>MLEGPILASLLKLAVPIVFANILQSAYQLIDAFWVGRLGGQAVAAVSVCTPVIFFLFALGSGFSVAGSTLIAQYIGANRQREADHVTAQTLLMVVIASVILAVLGHLLAPLLLDGLGITDAVRQDALAFLRIALTGTVFTFGFSMCQALLRGAGEVRLPLYIVAGTVGLNVVLDPLFIFGWGAFPALGVAGAALATLVTQGLAFACAVALLARGKLGIRLSWRNMRPDTAVIRRAFSIGTPASIELSARALAMNVMVVLVTGFDTAITAAYGVGMNILGFIVIPALGLSMSTAAVVGQNIGAGLLERARHIARLSGVIAFLTLSIIGVAIFLSAPQLVAVFVPEDPEVIEHGAEFLRVVALTFGFMGFQMVLTGAFRAAGKTLIPMTLTLISQWGVQFPLAFVLSSATPLGGAGIWWAFPITNVATALITWLWFAKGHWLTATLAHEAPTSKQATSDRPA</sequence>
<dbReference type="InterPro" id="IPR002528">
    <property type="entry name" value="MATE_fam"/>
</dbReference>
<dbReference type="InterPro" id="IPR052031">
    <property type="entry name" value="Membrane_Transporter-Flippase"/>
</dbReference>
<feature type="transmembrane region" description="Helical" evidence="7">
    <location>
        <begin position="355"/>
        <end position="376"/>
    </location>
</feature>
<comment type="subcellular location">
    <subcellularLocation>
        <location evidence="1">Cell inner membrane</location>
        <topology evidence="1">Multi-pass membrane protein</topology>
    </subcellularLocation>
</comment>
<feature type="transmembrane region" description="Helical" evidence="7">
    <location>
        <begin position="44"/>
        <end position="71"/>
    </location>
</feature>
<feature type="transmembrane region" description="Helical" evidence="7">
    <location>
        <begin position="190"/>
        <end position="212"/>
    </location>
</feature>
<evidence type="ECO:0000256" key="2">
    <source>
        <dbReference type="ARBA" id="ARBA00022448"/>
    </source>
</evidence>
<feature type="transmembrane region" description="Helical" evidence="7">
    <location>
        <begin position="277"/>
        <end position="296"/>
    </location>
</feature>
<keyword evidence="3" id="KW-1003">Cell membrane</keyword>
<dbReference type="Proteomes" id="UP001269375">
    <property type="component" value="Unassembled WGS sequence"/>
</dbReference>
<dbReference type="Pfam" id="PF01554">
    <property type="entry name" value="MatE"/>
    <property type="match status" value="2"/>
</dbReference>
<dbReference type="InterPro" id="IPR048279">
    <property type="entry name" value="MdtK-like"/>
</dbReference>
<keyword evidence="4 7" id="KW-0812">Transmembrane</keyword>
<evidence type="ECO:0000313" key="8">
    <source>
        <dbReference type="EMBL" id="MDR5897089.1"/>
    </source>
</evidence>
<dbReference type="RefSeq" id="WP_251595103.1">
    <property type="nucleotide sequence ID" value="NZ_JAMLJI010000004.1"/>
</dbReference>
<keyword evidence="5 7" id="KW-1133">Transmembrane helix</keyword>
<reference evidence="8 9" key="1">
    <citation type="submission" date="2023-04" db="EMBL/GenBank/DDBJ databases">
        <title>A long-awaited taxogenomic arrangement of the family Halomonadaceae.</title>
        <authorList>
            <person name="De La Haba R."/>
            <person name="Chuvochina M."/>
            <person name="Wittouck S."/>
            <person name="Arahal D.R."/>
            <person name="Sanchez-Porro C."/>
            <person name="Hugenholtz P."/>
            <person name="Ventosa A."/>
        </authorList>
    </citation>
    <scope>NUCLEOTIDE SEQUENCE [LARGE SCALE GENOMIC DNA]</scope>
    <source>
        <strain evidence="8 9">DSM 22428</strain>
    </source>
</reference>
<accession>A0ABU1GYH5</accession>
<dbReference type="NCBIfam" id="TIGR00797">
    <property type="entry name" value="matE"/>
    <property type="match status" value="1"/>
</dbReference>
<keyword evidence="2" id="KW-0813">Transport</keyword>
<evidence type="ECO:0000256" key="5">
    <source>
        <dbReference type="ARBA" id="ARBA00022989"/>
    </source>
</evidence>
<feature type="transmembrane region" description="Helical" evidence="7">
    <location>
        <begin position="91"/>
        <end position="109"/>
    </location>
</feature>
<dbReference type="PANTHER" id="PTHR43549">
    <property type="entry name" value="MULTIDRUG RESISTANCE PROTEIN YPNP-RELATED"/>
    <property type="match status" value="1"/>
</dbReference>
<feature type="transmembrane region" description="Helical" evidence="7">
    <location>
        <begin position="415"/>
        <end position="434"/>
    </location>
</feature>
<evidence type="ECO:0000256" key="7">
    <source>
        <dbReference type="SAM" id="Phobius"/>
    </source>
</evidence>
<dbReference type="EMBL" id="JARWAO010000008">
    <property type="protein sequence ID" value="MDR5897089.1"/>
    <property type="molecule type" value="Genomic_DNA"/>
</dbReference>
<name>A0ABU1GYH5_9GAMM</name>
<feature type="transmembrane region" description="Helical" evidence="7">
    <location>
        <begin position="383"/>
        <end position="403"/>
    </location>
</feature>
<organism evidence="8 9">
    <name type="scientific">Larsenimonas suaedae</name>
    <dbReference type="NCBI Taxonomy" id="1851019"/>
    <lineage>
        <taxon>Bacteria</taxon>
        <taxon>Pseudomonadati</taxon>
        <taxon>Pseudomonadota</taxon>
        <taxon>Gammaproteobacteria</taxon>
        <taxon>Oceanospirillales</taxon>
        <taxon>Halomonadaceae</taxon>
        <taxon>Larsenimonas</taxon>
    </lineage>
</organism>
<keyword evidence="6 7" id="KW-0472">Membrane</keyword>
<gene>
    <name evidence="8" type="ORF">QC825_13520</name>
</gene>
<evidence type="ECO:0000256" key="6">
    <source>
        <dbReference type="ARBA" id="ARBA00023136"/>
    </source>
</evidence>